<feature type="region of interest" description="Disordered" evidence="1">
    <location>
        <begin position="198"/>
        <end position="219"/>
    </location>
</feature>
<evidence type="ECO:0000256" key="2">
    <source>
        <dbReference type="SAM" id="Phobius"/>
    </source>
</evidence>
<dbReference type="RefSeq" id="WP_387020179.1">
    <property type="nucleotide sequence ID" value="NZ_JBIRPU010000004.1"/>
</dbReference>
<dbReference type="EMBL" id="JBIRPU010000004">
    <property type="protein sequence ID" value="MFI0792978.1"/>
    <property type="molecule type" value="Genomic_DNA"/>
</dbReference>
<feature type="transmembrane region" description="Helical" evidence="2">
    <location>
        <begin position="16"/>
        <end position="35"/>
    </location>
</feature>
<protein>
    <submittedName>
        <fullName evidence="3">Uncharacterized protein</fullName>
    </submittedName>
</protein>
<keyword evidence="2" id="KW-0472">Membrane</keyword>
<evidence type="ECO:0000256" key="1">
    <source>
        <dbReference type="SAM" id="MobiDB-lite"/>
    </source>
</evidence>
<sequence length="235" mass="23965">MRETGYKTTDGRRGGVTVFLLLVAVVVAGTAVFVAGRASAPERAAPVGYSDRLVRGVPVGFAGTPRGAGDAAAAYVVAVSAAVGRPEAERQGLIDIIAVDGSGPAVVEMMGAGTPPAGNAGISQTVAARVWVADVDLNAQVPAGAEVTARLLVCALIGSMTDGVVAGPETGLAGGWYVQSVTVRWIQGRWRVVAVQRPVPVPPPDQRGARRDGGPRDTQPLLDVLSARSWVPGTV</sequence>
<keyword evidence="2" id="KW-1133">Transmembrane helix</keyword>
<evidence type="ECO:0000313" key="4">
    <source>
        <dbReference type="Proteomes" id="UP001611075"/>
    </source>
</evidence>
<accession>A0ABW7SH07</accession>
<gene>
    <name evidence="3" type="ORF">ACH4OY_09805</name>
</gene>
<keyword evidence="4" id="KW-1185">Reference proteome</keyword>
<comment type="caution">
    <text evidence="3">The sequence shown here is derived from an EMBL/GenBank/DDBJ whole genome shotgun (WGS) entry which is preliminary data.</text>
</comment>
<evidence type="ECO:0000313" key="3">
    <source>
        <dbReference type="EMBL" id="MFI0792978.1"/>
    </source>
</evidence>
<name>A0ABW7SH07_9ACTN</name>
<keyword evidence="2" id="KW-0812">Transmembrane</keyword>
<proteinExistence type="predicted"/>
<reference evidence="3 4" key="1">
    <citation type="submission" date="2024-10" db="EMBL/GenBank/DDBJ databases">
        <title>The Natural Products Discovery Center: Release of the First 8490 Sequenced Strains for Exploring Actinobacteria Biosynthetic Diversity.</title>
        <authorList>
            <person name="Kalkreuter E."/>
            <person name="Kautsar S.A."/>
            <person name="Yang D."/>
            <person name="Bader C.D."/>
            <person name="Teijaro C.N."/>
            <person name="Fluegel L."/>
            <person name="Davis C.M."/>
            <person name="Simpson J.R."/>
            <person name="Lauterbach L."/>
            <person name="Steele A.D."/>
            <person name="Gui C."/>
            <person name="Meng S."/>
            <person name="Li G."/>
            <person name="Viehrig K."/>
            <person name="Ye F."/>
            <person name="Su P."/>
            <person name="Kiefer A.F."/>
            <person name="Nichols A."/>
            <person name="Cepeda A.J."/>
            <person name="Yan W."/>
            <person name="Fan B."/>
            <person name="Jiang Y."/>
            <person name="Adhikari A."/>
            <person name="Zheng C.-J."/>
            <person name="Schuster L."/>
            <person name="Cowan T.M."/>
            <person name="Smanski M.J."/>
            <person name="Chevrette M.G."/>
            <person name="De Carvalho L.P.S."/>
            <person name="Shen B."/>
        </authorList>
    </citation>
    <scope>NUCLEOTIDE SEQUENCE [LARGE SCALE GENOMIC DNA]</scope>
    <source>
        <strain evidence="3 4">NPDC021253</strain>
    </source>
</reference>
<organism evidence="3 4">
    <name type="scientific">Micromonospora rubida</name>
    <dbReference type="NCBI Taxonomy" id="2697657"/>
    <lineage>
        <taxon>Bacteria</taxon>
        <taxon>Bacillati</taxon>
        <taxon>Actinomycetota</taxon>
        <taxon>Actinomycetes</taxon>
        <taxon>Micromonosporales</taxon>
        <taxon>Micromonosporaceae</taxon>
        <taxon>Micromonospora</taxon>
    </lineage>
</organism>
<dbReference type="Proteomes" id="UP001611075">
    <property type="component" value="Unassembled WGS sequence"/>
</dbReference>